<dbReference type="InterPro" id="IPR036465">
    <property type="entry name" value="vWFA_dom_sf"/>
</dbReference>
<dbReference type="Gene3D" id="1.10.1330.10">
    <property type="entry name" value="Dockerin domain"/>
    <property type="match status" value="1"/>
</dbReference>
<dbReference type="AlphaFoldDB" id="F8CHJ8"/>
<dbReference type="HOGENOM" id="CLU_857153_0_0_7"/>
<gene>
    <name evidence="3" type="ordered locus">LILAB_28060</name>
</gene>
<evidence type="ECO:0000313" key="4">
    <source>
        <dbReference type="Proteomes" id="UP000000488"/>
    </source>
</evidence>
<dbReference type="PROSITE" id="PS50234">
    <property type="entry name" value="VWFA"/>
    <property type="match status" value="1"/>
</dbReference>
<sequence>MRQDLKRLFTNAGVALACVTGLASGTALAAEEHILILLDRTGSMISTSTGGRSRMEIAKRRIESFVSAVPPPGTTYRYAFWTFAGTSYTPVYDFSDSASPAQIIAAANGVYASGNTPLAGSICSAIDSLLDFMPTDLNLKRLYLVTDGEENTTPSIDQCYGPWSAGTWPNLTAGSWQWKVRNKACTGIANAPGPCEFPPPYPPGLTLIADIDYLFTDNIPLHGEEAPNELFGERSLTAAPAGAAAVAELAFFQGLAQETGGRYQSITQQTPPTQAQPLPGDANLNGCVDVTDRSLVLSKYNQRVPAGDPADFNRNLVIDTGDYQTVLNNYGQGCSNPVPTRQ</sequence>
<dbReference type="STRING" id="483219.LILAB_28060"/>
<dbReference type="PROSITE" id="PS51257">
    <property type="entry name" value="PROKAR_LIPOPROTEIN"/>
    <property type="match status" value="1"/>
</dbReference>
<dbReference type="GO" id="GO:0000272">
    <property type="term" value="P:polysaccharide catabolic process"/>
    <property type="evidence" value="ECO:0007669"/>
    <property type="project" value="InterPro"/>
</dbReference>
<keyword evidence="1" id="KW-0732">Signal</keyword>
<dbReference type="EMBL" id="CP002830">
    <property type="protein sequence ID" value="AEI67499.1"/>
    <property type="molecule type" value="Genomic_DNA"/>
</dbReference>
<accession>F8CHJ8</accession>
<evidence type="ECO:0000256" key="1">
    <source>
        <dbReference type="SAM" id="SignalP"/>
    </source>
</evidence>
<reference evidence="3 4" key="1">
    <citation type="journal article" date="2011" name="J. Bacteriol.">
        <title>Genome sequence of the halotolerant marine bacterium Myxococcus fulvus HW-1.</title>
        <authorList>
            <person name="Li Z.F."/>
            <person name="Li X."/>
            <person name="Liu H."/>
            <person name="Liu X."/>
            <person name="Han K."/>
            <person name="Wu Z.H."/>
            <person name="Hu W."/>
            <person name="Li F.F."/>
            <person name="Li Y.Z."/>
        </authorList>
    </citation>
    <scope>NUCLEOTIDE SEQUENCE [LARGE SCALE GENOMIC DNA]</scope>
    <source>
        <strain evidence="4">ATCC BAA-855 / HW-1</strain>
    </source>
</reference>
<name>F8CHJ8_MYXFH</name>
<proteinExistence type="predicted"/>
<dbReference type="Proteomes" id="UP000000488">
    <property type="component" value="Chromosome"/>
</dbReference>
<organism evidence="3 4">
    <name type="scientific">Myxococcus fulvus (strain ATCC BAA-855 / HW-1)</name>
    <dbReference type="NCBI Taxonomy" id="483219"/>
    <lineage>
        <taxon>Bacteria</taxon>
        <taxon>Pseudomonadati</taxon>
        <taxon>Myxococcota</taxon>
        <taxon>Myxococcia</taxon>
        <taxon>Myxococcales</taxon>
        <taxon>Cystobacterineae</taxon>
        <taxon>Myxococcaceae</taxon>
        <taxon>Myxococcus</taxon>
    </lineage>
</organism>
<dbReference type="eggNOG" id="COG2304">
    <property type="taxonomic scope" value="Bacteria"/>
</dbReference>
<feature type="signal peptide" evidence="1">
    <location>
        <begin position="1"/>
        <end position="29"/>
    </location>
</feature>
<evidence type="ECO:0000259" key="2">
    <source>
        <dbReference type="PROSITE" id="PS50234"/>
    </source>
</evidence>
<dbReference type="Gene3D" id="3.40.50.410">
    <property type="entry name" value="von Willebrand factor, type A domain"/>
    <property type="match status" value="1"/>
</dbReference>
<dbReference type="SUPFAM" id="SSF53300">
    <property type="entry name" value="vWA-like"/>
    <property type="match status" value="1"/>
</dbReference>
<dbReference type="InterPro" id="IPR036439">
    <property type="entry name" value="Dockerin_dom_sf"/>
</dbReference>
<dbReference type="InterPro" id="IPR002035">
    <property type="entry name" value="VWF_A"/>
</dbReference>
<dbReference type="CDD" id="cd00198">
    <property type="entry name" value="vWFA"/>
    <property type="match status" value="1"/>
</dbReference>
<feature type="chain" id="PRO_5003374544" description="VWFA domain-containing protein" evidence="1">
    <location>
        <begin position="30"/>
        <end position="342"/>
    </location>
</feature>
<evidence type="ECO:0000313" key="3">
    <source>
        <dbReference type="EMBL" id="AEI67499.1"/>
    </source>
</evidence>
<protein>
    <recommendedName>
        <fullName evidence="2">VWFA domain-containing protein</fullName>
    </recommendedName>
</protein>
<dbReference type="KEGG" id="mfu:LILAB_28060"/>
<feature type="domain" description="VWFA" evidence="2">
    <location>
        <begin position="33"/>
        <end position="151"/>
    </location>
</feature>